<organism evidence="2 3">
    <name type="scientific">Fundicoccus ignavus</name>
    <dbReference type="NCBI Taxonomy" id="2664442"/>
    <lineage>
        <taxon>Bacteria</taxon>
        <taxon>Bacillati</taxon>
        <taxon>Bacillota</taxon>
        <taxon>Bacilli</taxon>
        <taxon>Lactobacillales</taxon>
        <taxon>Aerococcaceae</taxon>
        <taxon>Fundicoccus</taxon>
    </lineage>
</organism>
<feature type="transmembrane region" description="Helical" evidence="1">
    <location>
        <begin position="82"/>
        <end position="107"/>
    </location>
</feature>
<gene>
    <name evidence="2" type="ORF">GF867_02310</name>
</gene>
<comment type="caution">
    <text evidence="2">The sequence shown here is derived from an EMBL/GenBank/DDBJ whole genome shotgun (WGS) entry which is preliminary data.</text>
</comment>
<dbReference type="Proteomes" id="UP000440066">
    <property type="component" value="Unassembled WGS sequence"/>
</dbReference>
<feature type="transmembrane region" description="Helical" evidence="1">
    <location>
        <begin position="20"/>
        <end position="40"/>
    </location>
</feature>
<proteinExistence type="predicted"/>
<dbReference type="RefSeq" id="WP_153831509.1">
    <property type="nucleotide sequence ID" value="NZ_WJQT01000002.1"/>
</dbReference>
<sequence length="189" mass="22370">MKKNLVKWINKLYTLIHQSIYFWFSILTKGFVQTSFDNYVEEGKNEKKYKMLYDKALSFVWFILLVNIILASTYYVTVNQPLLNFLTYICLLVFIVITVFISWLSYLRGNLNNNSDMETTILAFHSMVRFWSISLSLALFIFISIIIGYSNLIVLICILPGIYFQLSKLLMERFIEKIKEIQTLLNTKY</sequence>
<accession>A0A844BZR3</accession>
<dbReference type="EMBL" id="WJQT01000002">
    <property type="protein sequence ID" value="MRJ46402.1"/>
    <property type="molecule type" value="Genomic_DNA"/>
</dbReference>
<reference evidence="2 3" key="1">
    <citation type="submission" date="2019-11" db="EMBL/GenBank/DDBJ databases">
        <title>Characterisation of Fundicoccus ignavus gen. nov. sp. nov., a novel genus of the family Aerococcaceae from bulk tank milk.</title>
        <authorList>
            <person name="Siebert A."/>
            <person name="Huptas C."/>
            <person name="Wenning M."/>
            <person name="Scherer S."/>
            <person name="Doll E.V."/>
        </authorList>
    </citation>
    <scope>NUCLEOTIDE SEQUENCE [LARGE SCALE GENOMIC DNA]</scope>
    <source>
        <strain evidence="2 3">DSM 109652</strain>
    </source>
</reference>
<keyword evidence="1" id="KW-0472">Membrane</keyword>
<keyword evidence="1" id="KW-1133">Transmembrane helix</keyword>
<protein>
    <submittedName>
        <fullName evidence="2">Uncharacterized protein</fullName>
    </submittedName>
</protein>
<evidence type="ECO:0000256" key="1">
    <source>
        <dbReference type="SAM" id="Phobius"/>
    </source>
</evidence>
<keyword evidence="1" id="KW-0812">Transmembrane</keyword>
<name>A0A844BZR3_9LACT</name>
<evidence type="ECO:0000313" key="2">
    <source>
        <dbReference type="EMBL" id="MRJ46402.1"/>
    </source>
</evidence>
<feature type="transmembrane region" description="Helical" evidence="1">
    <location>
        <begin position="52"/>
        <end position="76"/>
    </location>
</feature>
<dbReference type="AlphaFoldDB" id="A0A844BZR3"/>
<evidence type="ECO:0000313" key="3">
    <source>
        <dbReference type="Proteomes" id="UP000440066"/>
    </source>
</evidence>